<feature type="transmembrane region" description="Helical" evidence="7">
    <location>
        <begin position="258"/>
        <end position="277"/>
    </location>
</feature>
<gene>
    <name evidence="8" type="ORF">JQS43_07725</name>
</gene>
<keyword evidence="9" id="KW-1185">Reference proteome</keyword>
<dbReference type="Gene3D" id="1.20.1250.20">
    <property type="entry name" value="MFS general substrate transporter like domains"/>
    <property type="match status" value="1"/>
</dbReference>
<feature type="transmembrane region" description="Helical" evidence="7">
    <location>
        <begin position="344"/>
        <end position="361"/>
    </location>
</feature>
<comment type="similarity">
    <text evidence="2">Belongs to the major facilitator superfamily.</text>
</comment>
<feature type="transmembrane region" description="Helical" evidence="7">
    <location>
        <begin position="93"/>
        <end position="112"/>
    </location>
</feature>
<dbReference type="AlphaFoldDB" id="A0A895YEF4"/>
<evidence type="ECO:0000256" key="4">
    <source>
        <dbReference type="ARBA" id="ARBA00022692"/>
    </source>
</evidence>
<dbReference type="PANTHER" id="PTHR23514">
    <property type="entry name" value="BYPASS OF STOP CODON PROTEIN 6"/>
    <property type="match status" value="1"/>
</dbReference>
<dbReference type="EMBL" id="CP070499">
    <property type="protein sequence ID" value="QSB16177.1"/>
    <property type="molecule type" value="Genomic_DNA"/>
</dbReference>
<feature type="transmembrane region" description="Helical" evidence="7">
    <location>
        <begin position="201"/>
        <end position="220"/>
    </location>
</feature>
<feature type="transmembrane region" description="Helical" evidence="7">
    <location>
        <begin position="124"/>
        <end position="145"/>
    </location>
</feature>
<dbReference type="Proteomes" id="UP000662857">
    <property type="component" value="Chromosome"/>
</dbReference>
<feature type="transmembrane region" description="Helical" evidence="7">
    <location>
        <begin position="151"/>
        <end position="169"/>
    </location>
</feature>
<feature type="transmembrane region" description="Helical" evidence="7">
    <location>
        <begin position="226"/>
        <end position="246"/>
    </location>
</feature>
<evidence type="ECO:0000313" key="8">
    <source>
        <dbReference type="EMBL" id="QSB16177.1"/>
    </source>
</evidence>
<accession>A0A895YEF4</accession>
<feature type="transmembrane region" description="Helical" evidence="7">
    <location>
        <begin position="319"/>
        <end position="338"/>
    </location>
</feature>
<proteinExistence type="inferred from homology"/>
<comment type="subcellular location">
    <subcellularLocation>
        <location evidence="1">Endomembrane system</location>
        <topology evidence="1">Multi-pass membrane protein</topology>
    </subcellularLocation>
</comment>
<keyword evidence="4 7" id="KW-0812">Transmembrane</keyword>
<name>A0A895YEF4_9ACTN</name>
<dbReference type="RefSeq" id="WP_239678382.1">
    <property type="nucleotide sequence ID" value="NZ_CP070499.1"/>
</dbReference>
<evidence type="ECO:0000256" key="2">
    <source>
        <dbReference type="ARBA" id="ARBA00008335"/>
    </source>
</evidence>
<evidence type="ECO:0000256" key="3">
    <source>
        <dbReference type="ARBA" id="ARBA00022448"/>
    </source>
</evidence>
<evidence type="ECO:0000313" key="9">
    <source>
        <dbReference type="Proteomes" id="UP000662857"/>
    </source>
</evidence>
<feature type="transmembrane region" description="Helical" evidence="7">
    <location>
        <begin position="37"/>
        <end position="59"/>
    </location>
</feature>
<dbReference type="KEGG" id="nhy:JQS43_07725"/>
<reference evidence="8" key="1">
    <citation type="submission" date="2021-02" db="EMBL/GenBank/DDBJ databases">
        <title>Natrosporangium hydrolyticum gen. nov., sp. nov, a haloalkaliphilic actinobacterium from a soda solonchak soil.</title>
        <authorList>
            <person name="Sorokin D.Y."/>
            <person name="Khijniak T.V."/>
            <person name="Zakharycheva A.P."/>
            <person name="Boueva O.V."/>
            <person name="Ariskina E.V."/>
            <person name="Hahnke R.L."/>
            <person name="Bunk B."/>
            <person name="Sproer C."/>
            <person name="Schumann P."/>
            <person name="Evtushenko L.I."/>
            <person name="Kublanov I.V."/>
        </authorList>
    </citation>
    <scope>NUCLEOTIDE SEQUENCE</scope>
    <source>
        <strain evidence="8">DSM 106523</strain>
    </source>
</reference>
<dbReference type="PANTHER" id="PTHR23514:SF3">
    <property type="entry name" value="BYPASS OF STOP CODON PROTEIN 6"/>
    <property type="match status" value="1"/>
</dbReference>
<dbReference type="InterPro" id="IPR036259">
    <property type="entry name" value="MFS_trans_sf"/>
</dbReference>
<evidence type="ECO:0000256" key="5">
    <source>
        <dbReference type="ARBA" id="ARBA00022989"/>
    </source>
</evidence>
<dbReference type="SUPFAM" id="SSF103473">
    <property type="entry name" value="MFS general substrate transporter"/>
    <property type="match status" value="1"/>
</dbReference>
<feature type="transmembrane region" description="Helical" evidence="7">
    <location>
        <begin position="283"/>
        <end position="307"/>
    </location>
</feature>
<keyword evidence="5 7" id="KW-1133">Transmembrane helix</keyword>
<dbReference type="InterPro" id="IPR051788">
    <property type="entry name" value="MFS_Transporter"/>
</dbReference>
<protein>
    <recommendedName>
        <fullName evidence="10">MFS transporter</fullName>
    </recommendedName>
</protein>
<organism evidence="8 9">
    <name type="scientific">Natronosporangium hydrolyticum</name>
    <dbReference type="NCBI Taxonomy" id="2811111"/>
    <lineage>
        <taxon>Bacteria</taxon>
        <taxon>Bacillati</taxon>
        <taxon>Actinomycetota</taxon>
        <taxon>Actinomycetes</taxon>
        <taxon>Micromonosporales</taxon>
        <taxon>Micromonosporaceae</taxon>
        <taxon>Natronosporangium</taxon>
    </lineage>
</organism>
<keyword evidence="6 7" id="KW-0472">Membrane</keyword>
<evidence type="ECO:0000256" key="6">
    <source>
        <dbReference type="ARBA" id="ARBA00023136"/>
    </source>
</evidence>
<feature type="transmembrane region" description="Helical" evidence="7">
    <location>
        <begin position="66"/>
        <end position="87"/>
    </location>
</feature>
<keyword evidence="3" id="KW-0813">Transport</keyword>
<evidence type="ECO:0008006" key="10">
    <source>
        <dbReference type="Google" id="ProtNLM"/>
    </source>
</evidence>
<dbReference type="GO" id="GO:0012505">
    <property type="term" value="C:endomembrane system"/>
    <property type="evidence" value="ECO:0007669"/>
    <property type="project" value="UniProtKB-SubCell"/>
</dbReference>
<dbReference type="GO" id="GO:0016020">
    <property type="term" value="C:membrane"/>
    <property type="evidence" value="ECO:0007669"/>
    <property type="project" value="TreeGrafter"/>
</dbReference>
<sequence>MDAAVCTGQVALGFLVATFGAYLAVLADELERPRGELVWVTSTFGGGLVLAAVLGPTVLRVGAGRLLRLGAFATAVGAIGMAATPVLPVAGTGSVLVGLGCAAIVLVTPALLAGPDAARRLTRAVAAASAGGVCAPMVIGALQQVGVSGRWGLLAPVPVLIIAAARRVVPDRGVPAAHQQMWGAAVTDAPRVVAAPATIGWLRIVLAVAAEFCFVVWAVSRLQDTGASLGAASVLSTGFVLGMAVGRLGGIRIAQWPGALVLASLVAMTGTVVVFVGDDPIPVTVGITIASLGIALLYPITLAQLVAVPGLRPRHAASIGSLASGSAVLAAPAVLAWLDGAIGLRLAFLLPIPLLLLLVVLSPRQRRQEPV</sequence>
<evidence type="ECO:0000256" key="7">
    <source>
        <dbReference type="SAM" id="Phobius"/>
    </source>
</evidence>
<evidence type="ECO:0000256" key="1">
    <source>
        <dbReference type="ARBA" id="ARBA00004127"/>
    </source>
</evidence>